<dbReference type="InterPro" id="IPR004045">
    <property type="entry name" value="Glutathione_S-Trfase_N"/>
</dbReference>
<feature type="region of interest" description="Disordered" evidence="11">
    <location>
        <begin position="1"/>
        <end position="41"/>
    </location>
</feature>
<dbReference type="GO" id="GO:0050610">
    <property type="term" value="F:methylarsonate reductase activity"/>
    <property type="evidence" value="ECO:0007669"/>
    <property type="project" value="UniProtKB-EC"/>
</dbReference>
<dbReference type="Pfam" id="PF02798">
    <property type="entry name" value="GST_N"/>
    <property type="match status" value="1"/>
</dbReference>
<evidence type="ECO:0000256" key="5">
    <source>
        <dbReference type="ARBA" id="ARBA00023002"/>
    </source>
</evidence>
<evidence type="ECO:0000256" key="2">
    <source>
        <dbReference type="ARBA" id="ARBA00012436"/>
    </source>
</evidence>
<dbReference type="Gene3D" id="3.40.30.10">
    <property type="entry name" value="Glutaredoxin"/>
    <property type="match status" value="1"/>
</dbReference>
<dbReference type="InterPro" id="IPR050983">
    <property type="entry name" value="GST_Omega/HSP26"/>
</dbReference>
<dbReference type="CDD" id="cd03055">
    <property type="entry name" value="GST_N_Omega"/>
    <property type="match status" value="1"/>
</dbReference>
<keyword evidence="5" id="KW-0560">Oxidoreductase</keyword>
<dbReference type="GO" id="GO:0006749">
    <property type="term" value="P:glutathione metabolic process"/>
    <property type="evidence" value="ECO:0007669"/>
    <property type="project" value="TreeGrafter"/>
</dbReference>
<dbReference type="Proteomes" id="UP001432322">
    <property type="component" value="Unassembled WGS sequence"/>
</dbReference>
<accession>A0AAV5V5C7</accession>
<evidence type="ECO:0000256" key="4">
    <source>
        <dbReference type="ARBA" id="ARBA00013060"/>
    </source>
</evidence>
<protein>
    <recommendedName>
        <fullName evidence="6">Glutathione-dependent dehydroascorbate reductase</fullName>
        <ecNumber evidence="4">1.20.4.2</ecNumber>
        <ecNumber evidence="2">1.8.5.1</ecNumber>
        <ecNumber evidence="3">2.5.1.18</ecNumber>
    </recommendedName>
    <alternativeName>
        <fullName evidence="7">Monomethylarsonic acid reductase</fullName>
    </alternativeName>
</protein>
<dbReference type="Pfam" id="PF13410">
    <property type="entry name" value="GST_C_2"/>
    <property type="match status" value="1"/>
</dbReference>
<proteinExistence type="inferred from homology"/>
<comment type="caution">
    <text evidence="14">The sequence shown here is derived from an EMBL/GenBank/DDBJ whole genome shotgun (WGS) entry which is preliminary data.</text>
</comment>
<dbReference type="GO" id="GO:0004364">
    <property type="term" value="F:glutathione transferase activity"/>
    <property type="evidence" value="ECO:0007669"/>
    <property type="project" value="UniProtKB-EC"/>
</dbReference>
<gene>
    <name evidence="14" type="ORF">PFISCL1PPCAC_5032</name>
</gene>
<evidence type="ECO:0000313" key="14">
    <source>
        <dbReference type="EMBL" id="GMT13735.1"/>
    </source>
</evidence>
<sequence>GSWTIQDWTRQDRKQTPTNSAEMSKVVGNDTKALKKGDPEPPLAPGKARIYSMRFCPWAERAVLYAAAKGIEVEVVNINLVNKPEWYYNKHPQGKVPAFEKDGKIVIESGIIPEYLDGLYPESAILPTDPYLRAQQRILLDQVAPITTAFYGLFAIYREKLEGEARDAKIKTVEDAVDGIEKLLKEDYFGGSSAGFVDWLIFPFFERLALLSSPLSLPSLFPSSRWPALSSWFGRISAHPAAAAAVQPADAHLGFIKSFVVGGAPDYDSGL</sequence>
<dbReference type="PANTHER" id="PTHR43968">
    <property type="match status" value="1"/>
</dbReference>
<dbReference type="GO" id="GO:0005737">
    <property type="term" value="C:cytoplasm"/>
    <property type="evidence" value="ECO:0007669"/>
    <property type="project" value="InterPro"/>
</dbReference>
<dbReference type="InterPro" id="IPR005442">
    <property type="entry name" value="GST_omega"/>
</dbReference>
<evidence type="ECO:0000256" key="1">
    <source>
        <dbReference type="ARBA" id="ARBA00011067"/>
    </source>
</evidence>
<dbReference type="PANTHER" id="PTHR43968:SF6">
    <property type="entry name" value="GLUTATHIONE S-TRANSFERASE OMEGA"/>
    <property type="match status" value="1"/>
</dbReference>
<feature type="non-terminal residue" evidence="14">
    <location>
        <position position="1"/>
    </location>
</feature>
<evidence type="ECO:0000256" key="6">
    <source>
        <dbReference type="ARBA" id="ARBA00032186"/>
    </source>
</evidence>
<dbReference type="AlphaFoldDB" id="A0AAV5V5C7"/>
<evidence type="ECO:0000256" key="10">
    <source>
        <dbReference type="ARBA" id="ARBA00049544"/>
    </source>
</evidence>
<evidence type="ECO:0000256" key="3">
    <source>
        <dbReference type="ARBA" id="ARBA00012452"/>
    </source>
</evidence>
<evidence type="ECO:0000256" key="11">
    <source>
        <dbReference type="SAM" id="MobiDB-lite"/>
    </source>
</evidence>
<comment type="similarity">
    <text evidence="1">Belongs to the GST superfamily. Omega family.</text>
</comment>
<comment type="catalytic activity">
    <reaction evidence="10">
        <text>L-dehydroascorbate + 2 glutathione = glutathione disulfide + L-ascorbate</text>
        <dbReference type="Rhea" id="RHEA:24424"/>
        <dbReference type="ChEBI" id="CHEBI:38290"/>
        <dbReference type="ChEBI" id="CHEBI:57925"/>
        <dbReference type="ChEBI" id="CHEBI:58297"/>
        <dbReference type="ChEBI" id="CHEBI:58539"/>
        <dbReference type="EC" id="1.8.5.1"/>
    </reaction>
</comment>
<evidence type="ECO:0000259" key="12">
    <source>
        <dbReference type="PROSITE" id="PS50404"/>
    </source>
</evidence>
<evidence type="ECO:0000256" key="7">
    <source>
        <dbReference type="ARBA" id="ARBA00032681"/>
    </source>
</evidence>
<dbReference type="FunFam" id="3.40.30.10:FF:000123">
    <property type="entry name" value="Glutathione transferase o1"/>
    <property type="match status" value="1"/>
</dbReference>
<dbReference type="SFLD" id="SFLDS00019">
    <property type="entry name" value="Glutathione_Transferase_(cytos"/>
    <property type="match status" value="1"/>
</dbReference>
<dbReference type="PRINTS" id="PR01625">
    <property type="entry name" value="GSTRNSFRASEO"/>
</dbReference>
<dbReference type="SUPFAM" id="SSF52833">
    <property type="entry name" value="Thioredoxin-like"/>
    <property type="match status" value="1"/>
</dbReference>
<comment type="catalytic activity">
    <reaction evidence="8">
        <text>RX + glutathione = an S-substituted glutathione + a halide anion + H(+)</text>
        <dbReference type="Rhea" id="RHEA:16437"/>
        <dbReference type="ChEBI" id="CHEBI:15378"/>
        <dbReference type="ChEBI" id="CHEBI:16042"/>
        <dbReference type="ChEBI" id="CHEBI:17792"/>
        <dbReference type="ChEBI" id="CHEBI:57925"/>
        <dbReference type="ChEBI" id="CHEBI:90779"/>
        <dbReference type="EC" id="2.5.1.18"/>
    </reaction>
</comment>
<dbReference type="SUPFAM" id="SSF47616">
    <property type="entry name" value="GST C-terminal domain-like"/>
    <property type="match status" value="1"/>
</dbReference>
<evidence type="ECO:0000259" key="13">
    <source>
        <dbReference type="PROSITE" id="PS50405"/>
    </source>
</evidence>
<comment type="catalytic activity">
    <reaction evidence="9">
        <text>methylarsonate + 2 glutathione + H(+) = methylarsonous acid + glutathione disulfide + H2O</text>
        <dbReference type="Rhea" id="RHEA:15969"/>
        <dbReference type="ChEBI" id="CHEBI:15377"/>
        <dbReference type="ChEBI" id="CHEBI:15378"/>
        <dbReference type="ChEBI" id="CHEBI:17826"/>
        <dbReference type="ChEBI" id="CHEBI:33409"/>
        <dbReference type="ChEBI" id="CHEBI:57925"/>
        <dbReference type="ChEBI" id="CHEBI:58297"/>
        <dbReference type="EC" id="1.20.4.2"/>
    </reaction>
</comment>
<dbReference type="PROSITE" id="PS50404">
    <property type="entry name" value="GST_NTER"/>
    <property type="match status" value="1"/>
</dbReference>
<dbReference type="InterPro" id="IPR036249">
    <property type="entry name" value="Thioredoxin-like_sf"/>
</dbReference>
<dbReference type="EC" id="1.8.5.1" evidence="2"/>
<dbReference type="PROSITE" id="PS50405">
    <property type="entry name" value="GST_CTER"/>
    <property type="match status" value="1"/>
</dbReference>
<dbReference type="FunFam" id="1.20.1050.10:FF:000009">
    <property type="entry name" value="Glutathione S-transferase omega-1"/>
    <property type="match status" value="1"/>
</dbReference>
<reference evidence="14" key="1">
    <citation type="submission" date="2023-10" db="EMBL/GenBank/DDBJ databases">
        <title>Genome assembly of Pristionchus species.</title>
        <authorList>
            <person name="Yoshida K."/>
            <person name="Sommer R.J."/>
        </authorList>
    </citation>
    <scope>NUCLEOTIDE SEQUENCE</scope>
    <source>
        <strain evidence="14">RS5133</strain>
    </source>
</reference>
<evidence type="ECO:0000313" key="15">
    <source>
        <dbReference type="Proteomes" id="UP001432322"/>
    </source>
</evidence>
<dbReference type="Gene3D" id="1.20.1050.10">
    <property type="match status" value="1"/>
</dbReference>
<evidence type="ECO:0000256" key="9">
    <source>
        <dbReference type="ARBA" id="ARBA00048353"/>
    </source>
</evidence>
<feature type="domain" description="GST N-terminal" evidence="12">
    <location>
        <begin position="46"/>
        <end position="124"/>
    </location>
</feature>
<dbReference type="EMBL" id="BTSY01000002">
    <property type="protein sequence ID" value="GMT13735.1"/>
    <property type="molecule type" value="Genomic_DNA"/>
</dbReference>
<evidence type="ECO:0000256" key="8">
    <source>
        <dbReference type="ARBA" id="ARBA00047960"/>
    </source>
</evidence>
<dbReference type="SFLD" id="SFLDG00358">
    <property type="entry name" value="Main_(cytGST)"/>
    <property type="match status" value="1"/>
</dbReference>
<dbReference type="InterPro" id="IPR010987">
    <property type="entry name" value="Glutathione-S-Trfase_C-like"/>
</dbReference>
<name>A0AAV5V5C7_9BILA</name>
<dbReference type="EC" id="2.5.1.18" evidence="3"/>
<organism evidence="14 15">
    <name type="scientific">Pristionchus fissidentatus</name>
    <dbReference type="NCBI Taxonomy" id="1538716"/>
    <lineage>
        <taxon>Eukaryota</taxon>
        <taxon>Metazoa</taxon>
        <taxon>Ecdysozoa</taxon>
        <taxon>Nematoda</taxon>
        <taxon>Chromadorea</taxon>
        <taxon>Rhabditida</taxon>
        <taxon>Rhabditina</taxon>
        <taxon>Diplogasteromorpha</taxon>
        <taxon>Diplogasteroidea</taxon>
        <taxon>Neodiplogasteridae</taxon>
        <taxon>Pristionchus</taxon>
    </lineage>
</organism>
<dbReference type="InterPro" id="IPR040079">
    <property type="entry name" value="Glutathione_S-Trfase"/>
</dbReference>
<dbReference type="GO" id="GO:0045174">
    <property type="term" value="F:glutathione dehydrogenase (ascorbate) activity"/>
    <property type="evidence" value="ECO:0007669"/>
    <property type="project" value="UniProtKB-EC"/>
</dbReference>
<feature type="domain" description="GST C-terminal" evidence="13">
    <location>
        <begin position="129"/>
        <end position="269"/>
    </location>
</feature>
<keyword evidence="15" id="KW-1185">Reference proteome</keyword>
<dbReference type="InterPro" id="IPR036282">
    <property type="entry name" value="Glutathione-S-Trfase_C_sf"/>
</dbReference>
<dbReference type="EC" id="1.20.4.2" evidence="4"/>